<dbReference type="GO" id="GO:0033765">
    <property type="term" value="F:steroid dehydrogenase activity, acting on the CH-CH group of donors"/>
    <property type="evidence" value="ECO:0007669"/>
    <property type="project" value="UniProtKB-ARBA"/>
</dbReference>
<dbReference type="SUPFAM" id="SSF51905">
    <property type="entry name" value="FAD/NAD(P)-binding domain"/>
    <property type="match status" value="1"/>
</dbReference>
<dbReference type="STRING" id="33036.HMPREF3200_00490"/>
<reference evidence="14" key="1">
    <citation type="submission" date="2016-01" db="EMBL/GenBank/DDBJ databases">
        <authorList>
            <person name="Mitreva M."/>
            <person name="Pepin K.H."/>
            <person name="Mihindukulasuriya K.A."/>
            <person name="Fulton R."/>
            <person name="Fronick C."/>
            <person name="O'Laughlin M."/>
            <person name="Miner T."/>
            <person name="Herter B."/>
            <person name="Rosa B.A."/>
            <person name="Cordes M."/>
            <person name="Tomlinson C."/>
            <person name="Wollam A."/>
            <person name="Palsikar V.B."/>
            <person name="Mardis E.R."/>
            <person name="Wilson R.K."/>
        </authorList>
    </citation>
    <scope>NUCLEOTIDE SEQUENCE [LARGE SCALE GENOMIC DNA]</scope>
    <source>
        <strain evidence="14">MJR8151</strain>
    </source>
</reference>
<evidence type="ECO:0000256" key="10">
    <source>
        <dbReference type="ARBA" id="ARBA00030386"/>
    </source>
</evidence>
<evidence type="ECO:0000313" key="13">
    <source>
        <dbReference type="EMBL" id="KWZ78905.1"/>
    </source>
</evidence>
<evidence type="ECO:0000313" key="14">
    <source>
        <dbReference type="Proteomes" id="UP000070383"/>
    </source>
</evidence>
<evidence type="ECO:0000256" key="11">
    <source>
        <dbReference type="ARBA" id="ARBA00048305"/>
    </source>
</evidence>
<protein>
    <recommendedName>
        <fullName evidence="5">L-aspartate oxidase</fullName>
        <ecNumber evidence="4">1.4.3.16</ecNumber>
    </recommendedName>
    <alternativeName>
        <fullName evidence="10">Quinolinate synthase B</fullName>
    </alternativeName>
</protein>
<evidence type="ECO:0000256" key="6">
    <source>
        <dbReference type="ARBA" id="ARBA00022630"/>
    </source>
</evidence>
<dbReference type="SUPFAM" id="SSF56425">
    <property type="entry name" value="Succinate dehydrogenase/fumarate reductase flavoprotein, catalytic domain"/>
    <property type="match status" value="1"/>
</dbReference>
<accession>A0A133KH99</accession>
<sequence>MKKYDILIVGSGLAGVSTALELSKNYKIGLVTKKKLADSNSYLAQGGINVLKDESDRKTFIKDTLKAGHYKNSLQAVEMMVDKSQDAIKFLIDLGVEFTKKDGKLEYGQEGGHSIARGLHIDDEIGKGILDVLYEKVKSRSNIDIFEDTSIVDIIVNNGKCYGARSSDEVFVSSNVVLATGGLGGIFKKSTNFPHICGDGYAMAIKNGVKLKDISYIQFHPTSLYEEDVERQFLISESVRGEGAQLLNHKSERFTDEMKPRDIVAKAILKEMEKEGADFEYLSMKLLGEDKIPIRFPMIFKELKNRGIDARYDNIPIVPCQHYTMGGIECDINGKTNLQGLFAVGEAGNVGIHGSNRLACNSLLECVVFGRILADYLNENKFEDKEIDFKITDEKIDKEKASEIIFERIREDEKAKSISN</sequence>
<dbReference type="EC" id="1.4.3.16" evidence="4"/>
<dbReference type="RefSeq" id="WP_060929070.1">
    <property type="nucleotide sequence ID" value="NZ_KQ955254.1"/>
</dbReference>
<comment type="catalytic activity">
    <reaction evidence="11">
        <text>L-aspartate + O2 = iminosuccinate + H2O2</text>
        <dbReference type="Rhea" id="RHEA:25876"/>
        <dbReference type="ChEBI" id="CHEBI:15379"/>
        <dbReference type="ChEBI" id="CHEBI:16240"/>
        <dbReference type="ChEBI" id="CHEBI:29991"/>
        <dbReference type="ChEBI" id="CHEBI:77875"/>
        <dbReference type="EC" id="1.4.3.16"/>
    </reaction>
    <physiologicalReaction direction="left-to-right" evidence="11">
        <dbReference type="Rhea" id="RHEA:25877"/>
    </physiologicalReaction>
</comment>
<dbReference type="OrthoDB" id="9806724at2"/>
<dbReference type="EMBL" id="LRPM01000011">
    <property type="protein sequence ID" value="KWZ78905.1"/>
    <property type="molecule type" value="Genomic_DNA"/>
</dbReference>
<comment type="caution">
    <text evidence="13">The sequence shown here is derived from an EMBL/GenBank/DDBJ whole genome shotgun (WGS) entry which is preliminary data.</text>
</comment>
<name>A0A133KH99_9FIRM</name>
<evidence type="ECO:0000256" key="1">
    <source>
        <dbReference type="ARBA" id="ARBA00001974"/>
    </source>
</evidence>
<proteinExistence type="inferred from homology"/>
<evidence type="ECO:0000256" key="2">
    <source>
        <dbReference type="ARBA" id="ARBA00004950"/>
    </source>
</evidence>
<dbReference type="AlphaFoldDB" id="A0A133KH99"/>
<evidence type="ECO:0000256" key="8">
    <source>
        <dbReference type="ARBA" id="ARBA00022827"/>
    </source>
</evidence>
<keyword evidence="6" id="KW-0285">Flavoprotein</keyword>
<evidence type="ECO:0000259" key="12">
    <source>
        <dbReference type="Pfam" id="PF00890"/>
    </source>
</evidence>
<dbReference type="Gene3D" id="3.90.700.10">
    <property type="entry name" value="Succinate dehydrogenase/fumarate reductase flavoprotein, catalytic domain"/>
    <property type="match status" value="1"/>
</dbReference>
<evidence type="ECO:0000256" key="3">
    <source>
        <dbReference type="ARBA" id="ARBA00008562"/>
    </source>
</evidence>
<dbReference type="InterPro" id="IPR005288">
    <property type="entry name" value="NadB"/>
</dbReference>
<comment type="cofactor">
    <cofactor evidence="1">
        <name>FAD</name>
        <dbReference type="ChEBI" id="CHEBI:57692"/>
    </cofactor>
</comment>
<keyword evidence="14" id="KW-1185">Reference proteome</keyword>
<gene>
    <name evidence="13" type="ORF">HMPREF3200_00490</name>
</gene>
<evidence type="ECO:0000256" key="4">
    <source>
        <dbReference type="ARBA" id="ARBA00012173"/>
    </source>
</evidence>
<keyword evidence="8" id="KW-0274">FAD</keyword>
<dbReference type="Pfam" id="PF00890">
    <property type="entry name" value="FAD_binding_2"/>
    <property type="match status" value="1"/>
</dbReference>
<dbReference type="Gene3D" id="3.50.50.60">
    <property type="entry name" value="FAD/NAD(P)-binding domain"/>
    <property type="match status" value="1"/>
</dbReference>
<dbReference type="PANTHER" id="PTHR42716:SF2">
    <property type="entry name" value="L-ASPARTATE OXIDASE, CHLOROPLASTIC"/>
    <property type="match status" value="1"/>
</dbReference>
<dbReference type="InterPro" id="IPR036188">
    <property type="entry name" value="FAD/NAD-bd_sf"/>
</dbReference>
<evidence type="ECO:0000256" key="5">
    <source>
        <dbReference type="ARBA" id="ARBA00021901"/>
    </source>
</evidence>
<dbReference type="UniPathway" id="UPA00253">
    <property type="reaction ID" value="UER00326"/>
</dbReference>
<keyword evidence="7" id="KW-0662">Pyridine nucleotide biosynthesis</keyword>
<keyword evidence="9" id="KW-0560">Oxidoreductase</keyword>
<evidence type="ECO:0000256" key="9">
    <source>
        <dbReference type="ARBA" id="ARBA00023002"/>
    </source>
</evidence>
<organism evidence="13 14">
    <name type="scientific">Anaerococcus tetradius</name>
    <dbReference type="NCBI Taxonomy" id="33036"/>
    <lineage>
        <taxon>Bacteria</taxon>
        <taxon>Bacillati</taxon>
        <taxon>Bacillota</taxon>
        <taxon>Tissierellia</taxon>
        <taxon>Tissierellales</taxon>
        <taxon>Peptoniphilaceae</taxon>
        <taxon>Anaerococcus</taxon>
    </lineage>
</organism>
<dbReference type="PATRIC" id="fig|33036.3.peg.488"/>
<dbReference type="NCBIfam" id="NF004820">
    <property type="entry name" value="PRK06175.1"/>
    <property type="match status" value="1"/>
</dbReference>
<evidence type="ECO:0000256" key="7">
    <source>
        <dbReference type="ARBA" id="ARBA00022642"/>
    </source>
</evidence>
<dbReference type="InterPro" id="IPR003953">
    <property type="entry name" value="FAD-dep_OxRdtase_2_FAD-bd"/>
</dbReference>
<comment type="similarity">
    <text evidence="3">Belongs to the FAD-dependent oxidoreductase 2 family. NadB subfamily.</text>
</comment>
<feature type="domain" description="FAD-dependent oxidoreductase 2 FAD-binding" evidence="12">
    <location>
        <begin position="5"/>
        <end position="363"/>
    </location>
</feature>
<dbReference type="InterPro" id="IPR027477">
    <property type="entry name" value="Succ_DH/fumarate_Rdtase_cat_sf"/>
</dbReference>
<dbReference type="PRINTS" id="PR00368">
    <property type="entry name" value="FADPNR"/>
</dbReference>
<dbReference type="PANTHER" id="PTHR42716">
    <property type="entry name" value="L-ASPARTATE OXIDASE"/>
    <property type="match status" value="1"/>
</dbReference>
<dbReference type="GO" id="GO:0008734">
    <property type="term" value="F:L-aspartate oxidase activity"/>
    <property type="evidence" value="ECO:0007669"/>
    <property type="project" value="UniProtKB-EC"/>
</dbReference>
<dbReference type="GO" id="GO:0034628">
    <property type="term" value="P:'de novo' NAD+ biosynthetic process from L-aspartate"/>
    <property type="evidence" value="ECO:0007669"/>
    <property type="project" value="TreeGrafter"/>
</dbReference>
<comment type="pathway">
    <text evidence="2">Cofactor biosynthesis; NAD(+) biosynthesis; iminoaspartate from L-aspartate (oxidase route): step 1/1.</text>
</comment>
<dbReference type="Proteomes" id="UP000070383">
    <property type="component" value="Unassembled WGS sequence"/>
</dbReference>